<name>A0A7C9NIM4_9ACTN</name>
<comment type="caution">
    <text evidence="1">The sequence shown here is derived from an EMBL/GenBank/DDBJ whole genome shotgun (WGS) entry which is preliminary data.</text>
</comment>
<evidence type="ECO:0000313" key="1">
    <source>
        <dbReference type="EMBL" id="NAS26235.1"/>
    </source>
</evidence>
<dbReference type="AlphaFoldDB" id="A0A7C9NIM4"/>
<accession>A0A7C9NIM4</accession>
<protein>
    <submittedName>
        <fullName evidence="1">Uncharacterized protein</fullName>
    </submittedName>
</protein>
<sequence length="108" mass="11855">MDDAEQPKPPYDVTALLVELQRSWATVPGIDDFVGSGAAFVKGEEPDLEKTVDRMMSFFNGEIGGYSTERQRLVLLAQNMRKRAGGVPIVLLTFTTCTEVLSCSYACC</sequence>
<dbReference type="EMBL" id="WXEW01000010">
    <property type="protein sequence ID" value="NAS26235.1"/>
    <property type="molecule type" value="Genomic_DNA"/>
</dbReference>
<evidence type="ECO:0000313" key="2">
    <source>
        <dbReference type="Proteomes" id="UP000479526"/>
    </source>
</evidence>
<keyword evidence="2" id="KW-1185">Reference proteome</keyword>
<gene>
    <name evidence="1" type="ORF">GT755_31755</name>
</gene>
<reference evidence="1 2" key="1">
    <citation type="submission" date="2020-01" db="EMBL/GenBank/DDBJ databases">
        <title>Herbidospora sp. NEAU-GS84 nov., a novel actinomycete isolated from soil.</title>
        <authorList>
            <person name="Han L."/>
        </authorList>
    </citation>
    <scope>NUCLEOTIDE SEQUENCE [LARGE SCALE GENOMIC DNA]</scope>
    <source>
        <strain evidence="1 2">NEAU-GS84</strain>
    </source>
</reference>
<dbReference type="RefSeq" id="WP_030452415.1">
    <property type="nucleotide sequence ID" value="NZ_WXEW01000010.1"/>
</dbReference>
<dbReference type="Proteomes" id="UP000479526">
    <property type="component" value="Unassembled WGS sequence"/>
</dbReference>
<organism evidence="1 2">
    <name type="scientific">Herbidospora solisilvae</name>
    <dbReference type="NCBI Taxonomy" id="2696284"/>
    <lineage>
        <taxon>Bacteria</taxon>
        <taxon>Bacillati</taxon>
        <taxon>Actinomycetota</taxon>
        <taxon>Actinomycetes</taxon>
        <taxon>Streptosporangiales</taxon>
        <taxon>Streptosporangiaceae</taxon>
        <taxon>Herbidospora</taxon>
    </lineage>
</organism>
<proteinExistence type="predicted"/>